<keyword evidence="2" id="KW-0436">Ligase</keyword>
<feature type="compositionally biased region" description="Low complexity" evidence="1">
    <location>
        <begin position="24"/>
        <end position="34"/>
    </location>
</feature>
<dbReference type="GO" id="GO:0003989">
    <property type="term" value="F:acetyl-CoA carboxylase activity"/>
    <property type="evidence" value="ECO:0007669"/>
    <property type="project" value="UniProtKB-EC"/>
</dbReference>
<accession>D0UY08</accession>
<reference evidence="2" key="1">
    <citation type="submission" date="2009-09" db="EMBL/GenBank/DDBJ databases">
        <authorList>
            <person name="Han R.J."/>
            <person name="Li J."/>
        </authorList>
    </citation>
    <scope>NUCLEOTIDE SEQUENCE</scope>
    <source>
        <strain evidence="2">2x</strain>
    </source>
</reference>
<organism evidence="2">
    <name type="scientific">Alopecurus japonicus</name>
    <dbReference type="NCBI Taxonomy" id="649009"/>
    <lineage>
        <taxon>Eukaryota</taxon>
        <taxon>Viridiplantae</taxon>
        <taxon>Streptophyta</taxon>
        <taxon>Embryophyta</taxon>
        <taxon>Tracheophyta</taxon>
        <taxon>Spermatophyta</taxon>
        <taxon>Magnoliopsida</taxon>
        <taxon>Liliopsida</taxon>
        <taxon>Poales</taxon>
        <taxon>Poaceae</taxon>
        <taxon>BOP clade</taxon>
        <taxon>Pooideae</taxon>
        <taxon>Poodae</taxon>
        <taxon>Poeae</taxon>
        <taxon>Poeae Chloroplast Group 2 (Poeae type)</taxon>
        <taxon>Poodinae</taxon>
        <taxon>Alopecurinae</taxon>
        <taxon>Alopecurus</taxon>
    </lineage>
</organism>
<evidence type="ECO:0000313" key="2">
    <source>
        <dbReference type="EMBL" id="ACY24887.1"/>
    </source>
</evidence>
<protein>
    <submittedName>
        <fullName evidence="2">ACCase</fullName>
        <ecNumber evidence="2">6.4.1.2</ecNumber>
    </submittedName>
</protein>
<dbReference type="EMBL" id="GQ926891">
    <property type="protein sequence ID" value="ACY24887.1"/>
    <property type="molecule type" value="mRNA"/>
</dbReference>
<dbReference type="EC" id="6.4.1.2" evidence="2"/>
<dbReference type="AlphaFoldDB" id="D0UY08"/>
<name>D0UY08_9POAL</name>
<proteinExistence type="evidence at transcript level"/>
<evidence type="ECO:0000256" key="1">
    <source>
        <dbReference type="SAM" id="MobiDB-lite"/>
    </source>
</evidence>
<feature type="non-terminal residue" evidence="2">
    <location>
        <position position="1"/>
    </location>
</feature>
<feature type="region of interest" description="Disordered" evidence="1">
    <location>
        <begin position="24"/>
        <end position="67"/>
    </location>
</feature>
<feature type="compositionally biased region" description="Basic residues" evidence="1">
    <location>
        <begin position="35"/>
        <end position="44"/>
    </location>
</feature>
<feature type="non-terminal residue" evidence="2">
    <location>
        <position position="67"/>
    </location>
</feature>
<sequence>LPIVGFNASTTPSLSTLRQINSAAAAFQSRSPSRSSKKKSRRVKSIRDDGHGSVSDPAGHGQSIRQG</sequence>